<proteinExistence type="predicted"/>
<keyword evidence="3" id="KW-1185">Reference proteome</keyword>
<dbReference type="EMBL" id="JALPRX010000026">
    <property type="protein sequence ID" value="MCK8784136.1"/>
    <property type="molecule type" value="Genomic_DNA"/>
</dbReference>
<accession>A0A9X2BUI9</accession>
<dbReference type="InterPro" id="IPR022081">
    <property type="entry name" value="DUF3631"/>
</dbReference>
<comment type="caution">
    <text evidence="2">The sequence shown here is derived from an EMBL/GenBank/DDBJ whole genome shotgun (WGS) entry which is preliminary data.</text>
</comment>
<dbReference type="RefSeq" id="WP_248666261.1">
    <property type="nucleotide sequence ID" value="NZ_JALPRX010000026.1"/>
</dbReference>
<evidence type="ECO:0000259" key="1">
    <source>
        <dbReference type="Pfam" id="PF12307"/>
    </source>
</evidence>
<dbReference type="Proteomes" id="UP001139516">
    <property type="component" value="Unassembled WGS sequence"/>
</dbReference>
<name>A0A9X2BUI9_9PROT</name>
<feature type="domain" description="DUF3631" evidence="1">
    <location>
        <begin position="249"/>
        <end position="431"/>
    </location>
</feature>
<dbReference type="Pfam" id="PF12307">
    <property type="entry name" value="DUF3631"/>
    <property type="match status" value="1"/>
</dbReference>
<sequence length="502" mass="54622">MSGQERLPDDTPPRDLAAEATEIARLATLDPLAYDREREAAAAHLGIRVGTLDRQVEAIRSKPQDRTAGRGMDLPAVEPWDRAVNAAELLTVLASTIRKHVVMTDAACVATALWAAHTWVHDRFQHTPRLGIRSPAKRCGKSTLLDVLRMLSRRPLKADNISASGVFRIVEALSPCTLLIDEADAFLGDNEELRGVMNSGFEQSGEVIRIVEVQGDLRPTRFATFAPMALAAIGEFPSTLEDRAVPVVLQRKPATEIVTKLRAPGARARLAVLARQLARWAQDRAGHLPTNPAVPDALGDREGDISIPLLAIADDAGGDWPQRGRAALLEVFGRRADDEGTMETGALLLADIKLIFGGLSALVIASQDLCERLGKLEERPWPEWKHGKPMTVVQLARALKPFGVRPSTVRLGNETAKGYYKETFQEAWERYLTPVSASPPVLNRNTVTTLKNTGNFSKFGPVTQEGCDGSEFQENPSINLHCDGVTVQKGGSSGNGIWRGDL</sequence>
<dbReference type="AlphaFoldDB" id="A0A9X2BUI9"/>
<organism evidence="2 3">
    <name type="scientific">Roseomonas acroporae</name>
    <dbReference type="NCBI Taxonomy" id="2937791"/>
    <lineage>
        <taxon>Bacteria</taxon>
        <taxon>Pseudomonadati</taxon>
        <taxon>Pseudomonadota</taxon>
        <taxon>Alphaproteobacteria</taxon>
        <taxon>Acetobacterales</taxon>
        <taxon>Roseomonadaceae</taxon>
        <taxon>Roseomonas</taxon>
    </lineage>
</organism>
<reference evidence="2" key="1">
    <citation type="submission" date="2022-04" db="EMBL/GenBank/DDBJ databases">
        <title>Roseomonas acroporae sp. nov., isolated from coral Acropora digitifera.</title>
        <authorList>
            <person name="Sun H."/>
        </authorList>
    </citation>
    <scope>NUCLEOTIDE SEQUENCE</scope>
    <source>
        <strain evidence="2">NAR14</strain>
    </source>
</reference>
<evidence type="ECO:0000313" key="3">
    <source>
        <dbReference type="Proteomes" id="UP001139516"/>
    </source>
</evidence>
<evidence type="ECO:0000313" key="2">
    <source>
        <dbReference type="EMBL" id="MCK8784136.1"/>
    </source>
</evidence>
<protein>
    <submittedName>
        <fullName evidence="2">DUF3631 domain-containing protein</fullName>
    </submittedName>
</protein>
<gene>
    <name evidence="2" type="ORF">M0638_07070</name>
</gene>